<evidence type="ECO:0000256" key="5">
    <source>
        <dbReference type="ARBA" id="ARBA00022840"/>
    </source>
</evidence>
<keyword evidence="5 6" id="KW-0067">ATP-binding</keyword>
<dbReference type="GO" id="GO:0035556">
    <property type="term" value="P:intracellular signal transduction"/>
    <property type="evidence" value="ECO:0007669"/>
    <property type="project" value="TreeGrafter"/>
</dbReference>
<dbReference type="Gene3D" id="1.10.510.10">
    <property type="entry name" value="Transferase(Phosphotransferase) domain 1"/>
    <property type="match status" value="1"/>
</dbReference>
<keyword evidence="1 7" id="KW-0723">Serine/threonine-protein kinase</keyword>
<keyword evidence="2" id="KW-0808">Transferase</keyword>
<evidence type="ECO:0000256" key="7">
    <source>
        <dbReference type="RuleBase" id="RU000304"/>
    </source>
</evidence>
<feature type="domain" description="Protein kinase" evidence="9">
    <location>
        <begin position="35"/>
        <end position="289"/>
    </location>
</feature>
<gene>
    <name evidence="11" type="primary">LOC113799848</name>
</gene>
<dbReference type="InterPro" id="IPR017441">
    <property type="entry name" value="Protein_kinase_ATP_BS"/>
</dbReference>
<dbReference type="FunFam" id="1.10.510.10:FF:000594">
    <property type="entry name" value="Myosin light chain kinase isoform-III"/>
    <property type="match status" value="1"/>
</dbReference>
<dbReference type="InterPro" id="IPR008271">
    <property type="entry name" value="Ser/Thr_kinase_AS"/>
</dbReference>
<dbReference type="Pfam" id="PF00069">
    <property type="entry name" value="Pkinase"/>
    <property type="match status" value="1"/>
</dbReference>
<dbReference type="PROSITE" id="PS50011">
    <property type="entry name" value="PROTEIN_KINASE_DOM"/>
    <property type="match status" value="1"/>
</dbReference>
<dbReference type="OrthoDB" id="10260894at2759"/>
<evidence type="ECO:0000256" key="1">
    <source>
        <dbReference type="ARBA" id="ARBA00022527"/>
    </source>
</evidence>
<feature type="binding site" evidence="6">
    <location>
        <position position="64"/>
    </location>
    <ligand>
        <name>ATP</name>
        <dbReference type="ChEBI" id="CHEBI:30616"/>
    </ligand>
</feature>
<dbReference type="AlphaFoldDB" id="A0A6P6YMC4"/>
<reference evidence="11" key="1">
    <citation type="submission" date="2025-08" db="UniProtKB">
        <authorList>
            <consortium name="RefSeq"/>
        </authorList>
    </citation>
    <scope>IDENTIFICATION</scope>
    <source>
        <strain evidence="11">Airmid</strain>
    </source>
</reference>
<dbReference type="Proteomes" id="UP000515146">
    <property type="component" value="Unplaced"/>
</dbReference>
<dbReference type="RefSeq" id="XP_027206345.1">
    <property type="nucleotide sequence ID" value="XM_027350544.1"/>
</dbReference>
<dbReference type="PROSITE" id="PS00108">
    <property type="entry name" value="PROTEIN_KINASE_ST"/>
    <property type="match status" value="1"/>
</dbReference>
<evidence type="ECO:0000256" key="6">
    <source>
        <dbReference type="PROSITE-ProRule" id="PRU10141"/>
    </source>
</evidence>
<dbReference type="InterPro" id="IPR011009">
    <property type="entry name" value="Kinase-like_dom_sf"/>
</dbReference>
<proteinExistence type="inferred from homology"/>
<keyword evidence="3 6" id="KW-0547">Nucleotide-binding</keyword>
<dbReference type="FunFam" id="3.30.200.20:FF:000042">
    <property type="entry name" value="Aurora kinase A"/>
    <property type="match status" value="1"/>
</dbReference>
<dbReference type="OMA" id="PWISTCT"/>
<dbReference type="SUPFAM" id="SSF56112">
    <property type="entry name" value="Protein kinase-like (PK-like)"/>
    <property type="match status" value="1"/>
</dbReference>
<evidence type="ECO:0000256" key="2">
    <source>
        <dbReference type="ARBA" id="ARBA00022679"/>
    </source>
</evidence>
<dbReference type="GO" id="GO:0005524">
    <property type="term" value="F:ATP binding"/>
    <property type="evidence" value="ECO:0007669"/>
    <property type="project" value="UniProtKB-UniRule"/>
</dbReference>
<comment type="similarity">
    <text evidence="7">Belongs to the protein kinase superfamily.</text>
</comment>
<dbReference type="GO" id="GO:0043065">
    <property type="term" value="P:positive regulation of apoptotic process"/>
    <property type="evidence" value="ECO:0007669"/>
    <property type="project" value="TreeGrafter"/>
</dbReference>
<evidence type="ECO:0000259" key="9">
    <source>
        <dbReference type="PROSITE" id="PS50011"/>
    </source>
</evidence>
<dbReference type="InterPro" id="IPR000719">
    <property type="entry name" value="Prot_kinase_dom"/>
</dbReference>
<dbReference type="PANTHER" id="PTHR24342">
    <property type="entry name" value="SERINE/THREONINE-PROTEIN KINASE 17"/>
    <property type="match status" value="1"/>
</dbReference>
<dbReference type="KEGG" id="dpte:113799848"/>
<dbReference type="PROSITE" id="PS00107">
    <property type="entry name" value="PROTEIN_KINASE_ATP"/>
    <property type="match status" value="1"/>
</dbReference>
<feature type="region of interest" description="Disordered" evidence="8">
    <location>
        <begin position="1"/>
        <end position="20"/>
    </location>
</feature>
<evidence type="ECO:0000256" key="3">
    <source>
        <dbReference type="ARBA" id="ARBA00022741"/>
    </source>
</evidence>
<evidence type="ECO:0000256" key="4">
    <source>
        <dbReference type="ARBA" id="ARBA00022777"/>
    </source>
</evidence>
<name>A0A6P6YMC4_DERPT</name>
<dbReference type="PANTHER" id="PTHR24342:SF20">
    <property type="entry name" value="MYOSIN LIGHT CHAIN KINASE, SMOOTH MUSCLE"/>
    <property type="match status" value="1"/>
</dbReference>
<evidence type="ECO:0000313" key="10">
    <source>
        <dbReference type="Proteomes" id="UP000515146"/>
    </source>
</evidence>
<evidence type="ECO:0000256" key="8">
    <source>
        <dbReference type="SAM" id="MobiDB-lite"/>
    </source>
</evidence>
<dbReference type="GO" id="GO:0005634">
    <property type="term" value="C:nucleus"/>
    <property type="evidence" value="ECO:0007669"/>
    <property type="project" value="TreeGrafter"/>
</dbReference>
<sequence>MIYVDETDPVDDENEEPPFQPRNVCVKKTNPTCEYTLGEELGRGKFGVVRLCFEKKSKKKLAAKFIQTTCQQDRKDVEREVEIMCALQHPRLLQLYDAFDDGKNQMCLIMECVEGGELFERVIDDDFVLTEKACSIFVRQICEGLDYIHSKSIVHLDMKPENVLCVTRTGNRIKLIDFGFARQFNKGLQVMFGTPEFAAPEVINFEDVDFVTDMWAVGVITYVLLSGLSPFMGDSDLETMANVTRAVYDFNDESFEPISKNAKDFISKLLVKDKTKRLTAAQALKHPWLKTRTKKLKHEPMDKSLDKKKLKKFVIRRRWQKAVNAILALRRMGATIDLPPLPIASIPIPKKSTTTTTQKTGKAKG</sequence>
<keyword evidence="10" id="KW-1185">Reference proteome</keyword>
<dbReference type="SMART" id="SM00220">
    <property type="entry name" value="S_TKc"/>
    <property type="match status" value="1"/>
</dbReference>
<dbReference type="Gene3D" id="3.30.200.20">
    <property type="entry name" value="Phosphorylase Kinase, domain 1"/>
    <property type="match status" value="1"/>
</dbReference>
<protein>
    <submittedName>
        <fullName evidence="11">Myosin light chain kinase, smooth muscle-like</fullName>
    </submittedName>
</protein>
<evidence type="ECO:0000313" key="11">
    <source>
        <dbReference type="RefSeq" id="XP_027206345.1"/>
    </source>
</evidence>
<feature type="compositionally biased region" description="Acidic residues" evidence="8">
    <location>
        <begin position="1"/>
        <end position="16"/>
    </location>
</feature>
<keyword evidence="4" id="KW-0418">Kinase</keyword>
<organism evidence="10 11">
    <name type="scientific">Dermatophagoides pteronyssinus</name>
    <name type="common">European house dust mite</name>
    <dbReference type="NCBI Taxonomy" id="6956"/>
    <lineage>
        <taxon>Eukaryota</taxon>
        <taxon>Metazoa</taxon>
        <taxon>Ecdysozoa</taxon>
        <taxon>Arthropoda</taxon>
        <taxon>Chelicerata</taxon>
        <taxon>Arachnida</taxon>
        <taxon>Acari</taxon>
        <taxon>Acariformes</taxon>
        <taxon>Sarcoptiformes</taxon>
        <taxon>Astigmata</taxon>
        <taxon>Psoroptidia</taxon>
        <taxon>Analgoidea</taxon>
        <taxon>Pyroglyphidae</taxon>
        <taxon>Dermatophagoidinae</taxon>
        <taxon>Dermatophagoides</taxon>
    </lineage>
</organism>
<dbReference type="InParanoid" id="A0A6P6YMC4"/>
<accession>A0A6P6YMC4</accession>
<dbReference type="GO" id="GO:0004674">
    <property type="term" value="F:protein serine/threonine kinase activity"/>
    <property type="evidence" value="ECO:0007669"/>
    <property type="project" value="UniProtKB-KW"/>
</dbReference>